<evidence type="ECO:0000313" key="7">
    <source>
        <dbReference type="Proteomes" id="UP000193642"/>
    </source>
</evidence>
<dbReference type="SUPFAM" id="SSF53448">
    <property type="entry name" value="Nucleotide-diphospho-sugar transferases"/>
    <property type="match status" value="1"/>
</dbReference>
<feature type="domain" description="Major facilitator superfamily (MFS) profile" evidence="5">
    <location>
        <begin position="54"/>
        <end position="425"/>
    </location>
</feature>
<feature type="transmembrane region" description="Helical" evidence="4">
    <location>
        <begin position="342"/>
        <end position="364"/>
    </location>
</feature>
<dbReference type="PROSITE" id="PS50850">
    <property type="entry name" value="MFS"/>
    <property type="match status" value="1"/>
</dbReference>
<proteinExistence type="inferred from homology"/>
<reference evidence="6 7" key="1">
    <citation type="submission" date="2016-07" db="EMBL/GenBank/DDBJ databases">
        <title>Pervasive Adenine N6-methylation of Active Genes in Fungi.</title>
        <authorList>
            <consortium name="DOE Joint Genome Institute"/>
            <person name="Mondo S.J."/>
            <person name="Dannebaum R.O."/>
            <person name="Kuo R.C."/>
            <person name="Labutti K."/>
            <person name="Haridas S."/>
            <person name="Kuo A."/>
            <person name="Salamov A."/>
            <person name="Ahrendt S.R."/>
            <person name="Lipzen A."/>
            <person name="Sullivan W."/>
            <person name="Andreopoulos W.B."/>
            <person name="Clum A."/>
            <person name="Lindquist E."/>
            <person name="Daum C."/>
            <person name="Ramamoorthy G.K."/>
            <person name="Gryganskyi A."/>
            <person name="Culley D."/>
            <person name="Magnuson J.K."/>
            <person name="James T.Y."/>
            <person name="O'Malley M.A."/>
            <person name="Stajich J.E."/>
            <person name="Spatafora J.W."/>
            <person name="Visel A."/>
            <person name="Grigoriev I.V."/>
        </authorList>
    </citation>
    <scope>NUCLEOTIDE SEQUENCE [LARGE SCALE GENOMIC DNA]</scope>
    <source>
        <strain evidence="6 7">JEL800</strain>
    </source>
</reference>
<dbReference type="PANTHER" id="PTHR11360">
    <property type="entry name" value="MONOCARBOXYLATE TRANSPORTER"/>
    <property type="match status" value="1"/>
</dbReference>
<dbReference type="EMBL" id="MCGO01000004">
    <property type="protein sequence ID" value="ORY52034.1"/>
    <property type="molecule type" value="Genomic_DNA"/>
</dbReference>
<gene>
    <name evidence="6" type="ORF">BCR33DRAFT_761994</name>
</gene>
<comment type="caution">
    <text evidence="6">The sequence shown here is derived from an EMBL/GenBank/DDBJ whole genome shotgun (WGS) entry which is preliminary data.</text>
</comment>
<feature type="transmembrane region" description="Helical" evidence="4">
    <location>
        <begin position="53"/>
        <end position="77"/>
    </location>
</feature>
<organism evidence="6 7">
    <name type="scientific">Rhizoclosmatium globosum</name>
    <dbReference type="NCBI Taxonomy" id="329046"/>
    <lineage>
        <taxon>Eukaryota</taxon>
        <taxon>Fungi</taxon>
        <taxon>Fungi incertae sedis</taxon>
        <taxon>Chytridiomycota</taxon>
        <taxon>Chytridiomycota incertae sedis</taxon>
        <taxon>Chytridiomycetes</taxon>
        <taxon>Chytridiales</taxon>
        <taxon>Chytriomycetaceae</taxon>
        <taxon>Rhizoclosmatium</taxon>
    </lineage>
</organism>
<dbReference type="InterPro" id="IPR036259">
    <property type="entry name" value="MFS_trans_sf"/>
</dbReference>
<evidence type="ECO:0000256" key="1">
    <source>
        <dbReference type="ARBA" id="ARBA00004141"/>
    </source>
</evidence>
<dbReference type="InterPro" id="IPR011701">
    <property type="entry name" value="MFS"/>
</dbReference>
<feature type="transmembrane region" description="Helical" evidence="4">
    <location>
        <begin position="144"/>
        <end position="165"/>
    </location>
</feature>
<dbReference type="STRING" id="329046.A0A1Y2CYV5"/>
<dbReference type="Pfam" id="PF04488">
    <property type="entry name" value="Gly_transf_sug"/>
    <property type="match status" value="1"/>
</dbReference>
<evidence type="ECO:0000259" key="5">
    <source>
        <dbReference type="PROSITE" id="PS50850"/>
    </source>
</evidence>
<dbReference type="InterPro" id="IPR020846">
    <property type="entry name" value="MFS_dom"/>
</dbReference>
<evidence type="ECO:0000256" key="3">
    <source>
        <dbReference type="ARBA" id="ARBA00009003"/>
    </source>
</evidence>
<dbReference type="CDD" id="cd17352">
    <property type="entry name" value="MFS_MCT_SLC16"/>
    <property type="match status" value="1"/>
</dbReference>
<feature type="transmembrane region" description="Helical" evidence="4">
    <location>
        <begin position="250"/>
        <end position="271"/>
    </location>
</feature>
<dbReference type="GO" id="GO:0016020">
    <property type="term" value="C:membrane"/>
    <property type="evidence" value="ECO:0007669"/>
    <property type="project" value="UniProtKB-SubCell"/>
</dbReference>
<dbReference type="OrthoDB" id="409543at2759"/>
<feature type="transmembrane region" description="Helical" evidence="4">
    <location>
        <begin position="89"/>
        <end position="108"/>
    </location>
</feature>
<feature type="transmembrane region" description="Helical" evidence="4">
    <location>
        <begin position="410"/>
        <end position="428"/>
    </location>
</feature>
<dbReference type="AlphaFoldDB" id="A0A1Y2CYV5"/>
<comment type="similarity">
    <text evidence="3">Belongs to the glycosyltransferase 32 family.</text>
</comment>
<keyword evidence="4" id="KW-0812">Transmembrane</keyword>
<feature type="transmembrane region" description="Helical" evidence="4">
    <location>
        <begin position="177"/>
        <end position="197"/>
    </location>
</feature>
<dbReference type="InterPro" id="IPR029044">
    <property type="entry name" value="Nucleotide-diphossugar_trans"/>
</dbReference>
<dbReference type="GO" id="GO:0022857">
    <property type="term" value="F:transmembrane transporter activity"/>
    <property type="evidence" value="ECO:0007669"/>
    <property type="project" value="InterPro"/>
</dbReference>
<evidence type="ECO:0000256" key="2">
    <source>
        <dbReference type="ARBA" id="ARBA00006727"/>
    </source>
</evidence>
<feature type="transmembrane region" description="Helical" evidence="4">
    <location>
        <begin position="318"/>
        <end position="336"/>
    </location>
</feature>
<name>A0A1Y2CYV5_9FUNG</name>
<dbReference type="SUPFAM" id="SSF103473">
    <property type="entry name" value="MFS general substrate transporter"/>
    <property type="match status" value="1"/>
</dbReference>
<dbReference type="Pfam" id="PF07690">
    <property type="entry name" value="MFS_1"/>
    <property type="match status" value="1"/>
</dbReference>
<dbReference type="PANTHER" id="PTHR11360:SF284">
    <property type="entry name" value="EG:103B4.3 PROTEIN-RELATED"/>
    <property type="match status" value="1"/>
</dbReference>
<dbReference type="InterPro" id="IPR007577">
    <property type="entry name" value="GlycoTrfase_DXD_sugar-bd_CS"/>
</dbReference>
<protein>
    <submittedName>
        <fullName evidence="6">MFS general substrate transporter</fullName>
    </submittedName>
</protein>
<dbReference type="Proteomes" id="UP000193642">
    <property type="component" value="Unassembled WGS sequence"/>
</dbReference>
<keyword evidence="4" id="KW-1133">Transmembrane helix</keyword>
<dbReference type="Gene3D" id="3.90.550.20">
    <property type="match status" value="1"/>
</dbReference>
<accession>A0A1Y2CYV5</accession>
<comment type="subcellular location">
    <subcellularLocation>
        <location evidence="1">Membrane</location>
        <topology evidence="1">Multi-pass membrane protein</topology>
    </subcellularLocation>
</comment>
<dbReference type="InterPro" id="IPR050327">
    <property type="entry name" value="Proton-linked_MCT"/>
</dbReference>
<keyword evidence="7" id="KW-1185">Reference proteome</keyword>
<dbReference type="Gene3D" id="1.20.1250.20">
    <property type="entry name" value="MFS general substrate transporter like domains"/>
    <property type="match status" value="2"/>
</dbReference>
<evidence type="ECO:0000256" key="4">
    <source>
        <dbReference type="SAM" id="Phobius"/>
    </source>
</evidence>
<sequence length="923" mass="102855">MLKDHEASPAGETISETISSDQAKLKLDIHKPVAIIDDSVDDDEFKEGGTDGVAIIIASFIHHFFCIGLSYTFGVYSLHYKEMNLDNTANIQFIGAVGTASVVATGFLSGKLAERFGVKIMLCVSTILMSSALVLASFCTQTWQYALTQGFLFGVGGSIGYFPSLSAIGQWWNKKRSVATGIAASGAGIGGLMMSLVTQKLLSTIGLQWTLRTNAIILATCMIATLPLVKQRIPTRGVPTDWTILRNRRFLLLLGTVFFAMFPNFIPSYFLPSFARDVANLSASEGALLVALYNGSSAFGRILVGFLADFLVGRINSFILCTFLSAMSMLVLWPFATTFPLLIFFAMFNGMVSGGYFVLIPVIVGQLFGVAQMASLVGMSMNLSFIGYLAGPPIAGALRESVGFTGKRTLLFLLLLPCFLLAHIRWHWDFDLKLGNLFHILTNRQGHRGSHEIKYPRTHFDGTLANSIPNYILRTFKTANREEIKESARNGSDAARSRFNWFQTWSGHNPNHVQILLDDNDLERFVKGTFSPYIVDAYFRLPRIVQRADFARYLMLYEFGGVYTDMDTECFTPIDKWTFQFNASSVSAIIGIEIFGVSDDGLDQFTQWTMAFAPKHPFLEQFLVNLSTKIYETSDDSLKSVDAVVGLTGPMFWSVEWWKFMKSRKIDVSNLQSLHRSYKLVGDVLVLGRIYFRDPAVFSVHHYAGDLKNGWKKQKEPDAPVQASISKSSMVQGVKEVASQNVTIPFRIMRPVGTNSRKELASQFPEHISAFRSWDILNPMHLQLLFSDDDLNRFVKGGFSREIQETYFSLSAIQRRDFGRYLMAYKFGGVVVKNVSLTCSSPIEVSPGMDLILFQDGDKFLDTVFAVSPKHPFSLALIRAFVGNEGKGGIEADFNQIAALEVGKDNVVVIRKEFTVFNILEEH</sequence>
<feature type="transmembrane region" description="Helical" evidence="4">
    <location>
        <begin position="209"/>
        <end position="229"/>
    </location>
</feature>
<evidence type="ECO:0000313" key="6">
    <source>
        <dbReference type="EMBL" id="ORY52034.1"/>
    </source>
</evidence>
<feature type="transmembrane region" description="Helical" evidence="4">
    <location>
        <begin position="291"/>
        <end position="311"/>
    </location>
</feature>
<comment type="similarity">
    <text evidence="2">Belongs to the major facilitator superfamily. Monocarboxylate porter (TC 2.A.1.13) family.</text>
</comment>
<feature type="transmembrane region" description="Helical" evidence="4">
    <location>
        <begin position="120"/>
        <end position="138"/>
    </location>
</feature>
<keyword evidence="4" id="KW-0472">Membrane</keyword>